<dbReference type="Pfam" id="PF12679">
    <property type="entry name" value="ABC2_membrane_2"/>
    <property type="match status" value="1"/>
</dbReference>
<dbReference type="PANTHER" id="PTHR43471:SF1">
    <property type="entry name" value="ABC TRANSPORTER PERMEASE PROTEIN NOSY-RELATED"/>
    <property type="match status" value="1"/>
</dbReference>
<name>A0ABD6CA65_9EURY</name>
<evidence type="ECO:0000313" key="3">
    <source>
        <dbReference type="Proteomes" id="UP001597119"/>
    </source>
</evidence>
<accession>A0ABD6CA65</accession>
<protein>
    <submittedName>
        <fullName evidence="2">ABC transporter permease subunit</fullName>
    </submittedName>
</protein>
<evidence type="ECO:0000256" key="1">
    <source>
        <dbReference type="SAM" id="Phobius"/>
    </source>
</evidence>
<keyword evidence="1" id="KW-0812">Transmembrane</keyword>
<feature type="transmembrane region" description="Helical" evidence="1">
    <location>
        <begin position="177"/>
        <end position="195"/>
    </location>
</feature>
<dbReference type="EMBL" id="JBHUDJ010000002">
    <property type="protein sequence ID" value="MFD1586621.1"/>
    <property type="molecule type" value="Genomic_DNA"/>
</dbReference>
<feature type="transmembrane region" description="Helical" evidence="1">
    <location>
        <begin position="255"/>
        <end position="277"/>
    </location>
</feature>
<dbReference type="Proteomes" id="UP001597119">
    <property type="component" value="Unassembled WGS sequence"/>
</dbReference>
<proteinExistence type="predicted"/>
<keyword evidence="1" id="KW-0472">Membrane</keyword>
<gene>
    <name evidence="2" type="ORF">ACFR9U_06475</name>
</gene>
<dbReference type="RefSeq" id="WP_247379332.1">
    <property type="nucleotide sequence ID" value="NZ_JALLGV010000007.1"/>
</dbReference>
<keyword evidence="1" id="KW-1133">Transmembrane helix</keyword>
<keyword evidence="3" id="KW-1185">Reference proteome</keyword>
<reference evidence="2 3" key="1">
    <citation type="journal article" date="2019" name="Int. J. Syst. Evol. Microbiol.">
        <title>The Global Catalogue of Microorganisms (GCM) 10K type strain sequencing project: providing services to taxonomists for standard genome sequencing and annotation.</title>
        <authorList>
            <consortium name="The Broad Institute Genomics Platform"/>
            <consortium name="The Broad Institute Genome Sequencing Center for Infectious Disease"/>
            <person name="Wu L."/>
            <person name="Ma J."/>
        </authorList>
    </citation>
    <scope>NUCLEOTIDE SEQUENCE [LARGE SCALE GENOMIC DNA]</scope>
    <source>
        <strain evidence="2 3">CGMCC 1.12125</strain>
    </source>
</reference>
<sequence length="284" mass="30468">MTWVAVARKDFHDAIRSQTLWVVAGLFAVLAVAAAILFSFLALPGSGDRLTLPSSNRMYNLILFLRTPAGWLVPITALLVGYKAIAGERESGSLKLLLSLPHERRDVVLGKIVGRTLVVASAITAGFATAFLIGLVLYQSSSPLLFLAFIAFTVALSTAFVSIAVGFSAFTASASRAAAGAVGTFALFNFVWGGVPNALYLLSAGSMMPATGEFPAWFVFLQRLSPTGAYEGTFLLFQGSSLLQSKLGGPVPFYLSWWFALVILGLWIVLPSWVGYLRFRDADL</sequence>
<dbReference type="AlphaFoldDB" id="A0ABD6CA65"/>
<organism evidence="2 3">
    <name type="scientific">Halorientalis brevis</name>
    <dbReference type="NCBI Taxonomy" id="1126241"/>
    <lineage>
        <taxon>Archaea</taxon>
        <taxon>Methanobacteriati</taxon>
        <taxon>Methanobacteriota</taxon>
        <taxon>Stenosarchaea group</taxon>
        <taxon>Halobacteria</taxon>
        <taxon>Halobacteriales</taxon>
        <taxon>Haloarculaceae</taxon>
        <taxon>Halorientalis</taxon>
    </lineage>
</organism>
<feature type="transmembrane region" description="Helical" evidence="1">
    <location>
        <begin position="20"/>
        <end position="43"/>
    </location>
</feature>
<evidence type="ECO:0000313" key="2">
    <source>
        <dbReference type="EMBL" id="MFD1586621.1"/>
    </source>
</evidence>
<comment type="caution">
    <text evidence="2">The sequence shown here is derived from an EMBL/GenBank/DDBJ whole genome shotgun (WGS) entry which is preliminary data.</text>
</comment>
<feature type="transmembrane region" description="Helical" evidence="1">
    <location>
        <begin position="144"/>
        <end position="170"/>
    </location>
</feature>
<feature type="transmembrane region" description="Helical" evidence="1">
    <location>
        <begin position="63"/>
        <end position="85"/>
    </location>
</feature>
<dbReference type="GO" id="GO:0005886">
    <property type="term" value="C:plasma membrane"/>
    <property type="evidence" value="ECO:0007669"/>
    <property type="project" value="UniProtKB-SubCell"/>
</dbReference>
<dbReference type="PANTHER" id="PTHR43471">
    <property type="entry name" value="ABC TRANSPORTER PERMEASE"/>
    <property type="match status" value="1"/>
</dbReference>
<feature type="transmembrane region" description="Helical" evidence="1">
    <location>
        <begin position="112"/>
        <end position="138"/>
    </location>
</feature>